<organism evidence="1">
    <name type="scientific">uncultured Caudovirales phage</name>
    <dbReference type="NCBI Taxonomy" id="2100421"/>
    <lineage>
        <taxon>Viruses</taxon>
        <taxon>Duplodnaviria</taxon>
        <taxon>Heunggongvirae</taxon>
        <taxon>Uroviricota</taxon>
        <taxon>Caudoviricetes</taxon>
        <taxon>Peduoviridae</taxon>
        <taxon>Maltschvirus</taxon>
        <taxon>Maltschvirus maltsch</taxon>
    </lineage>
</organism>
<dbReference type="EMBL" id="LR798251">
    <property type="protein sequence ID" value="CAB5218010.1"/>
    <property type="molecule type" value="Genomic_DNA"/>
</dbReference>
<reference evidence="1" key="1">
    <citation type="submission" date="2020-05" db="EMBL/GenBank/DDBJ databases">
        <authorList>
            <person name="Chiriac C."/>
            <person name="Salcher M."/>
            <person name="Ghai R."/>
            <person name="Kavagutti S V."/>
        </authorList>
    </citation>
    <scope>NUCLEOTIDE SEQUENCE</scope>
</reference>
<proteinExistence type="predicted"/>
<evidence type="ECO:0000313" key="1">
    <source>
        <dbReference type="EMBL" id="CAB5218010.1"/>
    </source>
</evidence>
<protein>
    <submittedName>
        <fullName evidence="1">Uncharacterized protein</fullName>
    </submittedName>
</protein>
<gene>
    <name evidence="1" type="ORF">UFOVP210_38</name>
</gene>
<accession>A0A6J7WJM3</accession>
<sequence>MAGQMRVLMDAAEPRPLKGRIAVGADGSSWDYKMSSNMWIDPCTSSVMLKPLPLTPAWKSTFTGNYARFGISDFTGTDISKWEQYGIDKSASNKALSMKSTTANPINLTSALPRNCPMYIKYYRNTTQDSTDDPFLVVGYNVGAAGSAPDNFSVQLKFRENGSISVFKNGVLEAEYDRSGNNFSSQRAYTSIFNPAQKYVNVLIIPFRGRDLLVWTDAGTCFVHTFAGLDYPNNPDTNPILPACPAGTFSITVPQGKTSVQVARCYFEQSGYIMSQVKTFRYPPTTTDWGTGPQYQYYHEYFGQGATFPSVSATVQNAAGSAAFTANGTNNQARIKVSFTGASGGTNSTLFAADAWVDPPYSMTYAGNVDITTAVTTLSLNVEESGRTGLQMSCRHKRLVSLGIQKPLITSDRPIAVQIKSDYLVAGLPVWQDIFRGTLSPPEIVYEPGKDQTSLDWALLNFTGEDRFLDFSLGQCQEAVPLDYDTINQAFYNIMPMAGYDPAVYFQGEHISSFRLNWHPDMPRGEYTLVPKRSDTPASILQNFRDTYLSNWLMCWRPSPNLTPVGGYKFYLIDPSYYVSPQANYPIYQSDYDAQQFGLLTLQEASKQTIRALKRYYEKPEANQVVVIGADPSKNSLISGYYIDAASQDPTTAPASRPTNWRGRPVPYILVEPSLTTQASVNQSASVLASRIATGRHLVEFESDLLMYEDPTPIKATFYGQSAAVADGINPTINGANNFYANQEVVFDTNIGSNIVAGTSYYIRIGATSTTFQVSTTLGGAAITPNAYGTANVRAPWILAINTFVSNQAITLKQTIGNFVAGTTYYVKSPTPSGFYLSATTGPGATQYPTTSGSTRINTGLSKLNVVWVGDTVLVKNAWDGVSATLTDLGTFRIVSIPQITFIKESTDDSSFKVRSCVYKAMQVS</sequence>
<name>A0A6J7WJM3_9CAUD</name>